<reference evidence="3 4" key="1">
    <citation type="submission" date="2024-03" db="EMBL/GenBank/DDBJ databases">
        <title>Rhodococcus navarretei sp. nov. and Pseudarthrobacter quantumdoti sp. nov., two new species with the ability to biosynthesize Quantum Dots isolated from soil samples at Union Glacier, Antarctica.</title>
        <authorList>
            <person name="Vargas M."/>
        </authorList>
    </citation>
    <scope>NUCLEOTIDE SEQUENCE [LARGE SCALE GENOMIC DNA]</scope>
    <source>
        <strain evidence="3 4">EXRC-4A-4</strain>
    </source>
</reference>
<comment type="caution">
    <text evidence="3">The sequence shown here is derived from an EMBL/GenBank/DDBJ whole genome shotgun (WGS) entry which is preliminary data.</text>
</comment>
<feature type="chain" id="PRO_5047299900" evidence="1">
    <location>
        <begin position="24"/>
        <end position="373"/>
    </location>
</feature>
<dbReference type="PROSITE" id="PS00134">
    <property type="entry name" value="TRYPSIN_HIS"/>
    <property type="match status" value="1"/>
</dbReference>
<dbReference type="InterPro" id="IPR033116">
    <property type="entry name" value="TRYPSIN_SER"/>
</dbReference>
<gene>
    <name evidence="3" type="ORF">AABD04_21155</name>
</gene>
<dbReference type="RefSeq" id="WP_341442336.1">
    <property type="nucleotide sequence ID" value="NZ_JBBPCN010000001.1"/>
</dbReference>
<dbReference type="Proteomes" id="UP001456513">
    <property type="component" value="Unassembled WGS sequence"/>
</dbReference>
<evidence type="ECO:0000313" key="4">
    <source>
        <dbReference type="Proteomes" id="UP001456513"/>
    </source>
</evidence>
<name>A0ABU9D170_9NOCA</name>
<dbReference type="InterPro" id="IPR035070">
    <property type="entry name" value="Streptogrisin_prodomain"/>
</dbReference>
<dbReference type="InterPro" id="IPR001254">
    <property type="entry name" value="Trypsin_dom"/>
</dbReference>
<keyword evidence="4" id="KW-1185">Reference proteome</keyword>
<dbReference type="InterPro" id="IPR043504">
    <property type="entry name" value="Peptidase_S1_PA_chymotrypsin"/>
</dbReference>
<evidence type="ECO:0000313" key="3">
    <source>
        <dbReference type="EMBL" id="MEK8073357.1"/>
    </source>
</evidence>
<dbReference type="SUPFAM" id="SSF50494">
    <property type="entry name" value="Trypsin-like serine proteases"/>
    <property type="match status" value="1"/>
</dbReference>
<feature type="signal peptide" evidence="1">
    <location>
        <begin position="1"/>
        <end position="23"/>
    </location>
</feature>
<dbReference type="Gene3D" id="2.40.10.10">
    <property type="entry name" value="Trypsin-like serine proteases"/>
    <property type="match status" value="2"/>
</dbReference>
<protein>
    <submittedName>
        <fullName evidence="3">S1 family peptidase</fullName>
    </submittedName>
</protein>
<dbReference type="Gene3D" id="3.30.300.50">
    <property type="match status" value="1"/>
</dbReference>
<evidence type="ECO:0000259" key="2">
    <source>
        <dbReference type="Pfam" id="PF00089"/>
    </source>
</evidence>
<sequence>MRRRACRLSIVAVPFLLTMAVSAPTAVADPAPDSVLPAALADAVARDLGLDPQQFLDRADAARRLAEFIATTGSDAVTNAWLDENGRPVIAVAEGPTHADVADAASAGGFEVETAPIEIPGTVLDVVQPLVDLLPFDPSPIAGPIRPSSYLGGDSFLAGTPAGLGQRCSLGFNAVDPTHGSVNITAGHCNPNTADTGSAALTGAYPMYGSLVGSKFGSFYRTSQSHNDYALIDVDDANVGEFESNAVRVPGAAPLHVTGTVDPIVGAPVCKSGSRTGFSCGTILSTGQNVTLGENVFDRSFSTSICALRGDSGGPIVSGTLAVGIASASNVGDQPSCEIAMVFSMLQGQRPELFATPINDVLADNPGLTIRTS</sequence>
<dbReference type="InterPro" id="IPR009003">
    <property type="entry name" value="Peptidase_S1_PA"/>
</dbReference>
<keyword evidence="1" id="KW-0732">Signal</keyword>
<dbReference type="PROSITE" id="PS00135">
    <property type="entry name" value="TRYPSIN_SER"/>
    <property type="match status" value="1"/>
</dbReference>
<accession>A0ABU9D170</accession>
<dbReference type="InterPro" id="IPR018114">
    <property type="entry name" value="TRYPSIN_HIS"/>
</dbReference>
<dbReference type="CDD" id="cd21112">
    <property type="entry name" value="alphaLP-like"/>
    <property type="match status" value="1"/>
</dbReference>
<organism evidence="3 4">
    <name type="scientific">Rhodococcus navarretei</name>
    <dbReference type="NCBI Taxonomy" id="3128981"/>
    <lineage>
        <taxon>Bacteria</taxon>
        <taxon>Bacillati</taxon>
        <taxon>Actinomycetota</taxon>
        <taxon>Actinomycetes</taxon>
        <taxon>Mycobacteriales</taxon>
        <taxon>Nocardiaceae</taxon>
        <taxon>Rhodococcus</taxon>
    </lineage>
</organism>
<evidence type="ECO:0000256" key="1">
    <source>
        <dbReference type="SAM" id="SignalP"/>
    </source>
</evidence>
<proteinExistence type="predicted"/>
<dbReference type="Pfam" id="PF00089">
    <property type="entry name" value="Trypsin"/>
    <property type="match status" value="1"/>
</dbReference>
<dbReference type="EMBL" id="JBBPCN010000001">
    <property type="protein sequence ID" value="MEK8073357.1"/>
    <property type="molecule type" value="Genomic_DNA"/>
</dbReference>
<feature type="domain" description="Peptidase S1" evidence="2">
    <location>
        <begin position="184"/>
        <end position="335"/>
    </location>
</feature>